<gene>
    <name evidence="1" type="ORF">CHS0354_006037</name>
</gene>
<keyword evidence="2" id="KW-1185">Reference proteome</keyword>
<reference evidence="1" key="3">
    <citation type="submission" date="2023-05" db="EMBL/GenBank/DDBJ databases">
        <authorList>
            <person name="Smith C.H."/>
        </authorList>
    </citation>
    <scope>NUCLEOTIDE SEQUENCE</scope>
    <source>
        <strain evidence="1">CHS0354</strain>
        <tissue evidence="1">Mantle</tissue>
    </source>
</reference>
<name>A0AAE0VN90_9BIVA</name>
<accession>A0AAE0VN90</accession>
<reference evidence="1" key="2">
    <citation type="journal article" date="2021" name="Genome Biol. Evol.">
        <title>Developing a high-quality reference genome for a parasitic bivalve with doubly uniparental inheritance (Bivalvia: Unionida).</title>
        <authorList>
            <person name="Smith C.H."/>
        </authorList>
    </citation>
    <scope>NUCLEOTIDE SEQUENCE</scope>
    <source>
        <strain evidence="1">CHS0354</strain>
        <tissue evidence="1">Mantle</tissue>
    </source>
</reference>
<sequence>MYKAFVVVCRPTKEVFNVGSEATTVHSKVDERVELSIQENTFEKPTKVTIEITEAPKNIEQNAEEFRDIISVTSFYSIISEGGLPTKSINFKVPLPTNYNGNGNIVILSMNKDEDEENENSWSILESDAKVVHDRIVFNVSSFSVYVLFYL</sequence>
<dbReference type="Proteomes" id="UP001195483">
    <property type="component" value="Unassembled WGS sequence"/>
</dbReference>
<dbReference type="Gene3D" id="2.60.220.30">
    <property type="match status" value="1"/>
</dbReference>
<protein>
    <submittedName>
        <fullName evidence="1">Uncharacterized protein</fullName>
    </submittedName>
</protein>
<comment type="caution">
    <text evidence="1">The sequence shown here is derived from an EMBL/GenBank/DDBJ whole genome shotgun (WGS) entry which is preliminary data.</text>
</comment>
<evidence type="ECO:0000313" key="1">
    <source>
        <dbReference type="EMBL" id="KAK3584503.1"/>
    </source>
</evidence>
<evidence type="ECO:0000313" key="2">
    <source>
        <dbReference type="Proteomes" id="UP001195483"/>
    </source>
</evidence>
<dbReference type="AlphaFoldDB" id="A0AAE0VN90"/>
<reference evidence="1" key="1">
    <citation type="journal article" date="2021" name="Genome Biol. Evol.">
        <title>A High-Quality Reference Genome for a Parasitic Bivalve with Doubly Uniparental Inheritance (Bivalvia: Unionida).</title>
        <authorList>
            <person name="Smith C.H."/>
        </authorList>
    </citation>
    <scope>NUCLEOTIDE SEQUENCE</scope>
    <source>
        <strain evidence="1">CHS0354</strain>
    </source>
</reference>
<proteinExistence type="predicted"/>
<organism evidence="1 2">
    <name type="scientific">Potamilus streckersoni</name>
    <dbReference type="NCBI Taxonomy" id="2493646"/>
    <lineage>
        <taxon>Eukaryota</taxon>
        <taxon>Metazoa</taxon>
        <taxon>Spiralia</taxon>
        <taxon>Lophotrochozoa</taxon>
        <taxon>Mollusca</taxon>
        <taxon>Bivalvia</taxon>
        <taxon>Autobranchia</taxon>
        <taxon>Heteroconchia</taxon>
        <taxon>Palaeoheterodonta</taxon>
        <taxon>Unionida</taxon>
        <taxon>Unionoidea</taxon>
        <taxon>Unionidae</taxon>
        <taxon>Ambleminae</taxon>
        <taxon>Lampsilini</taxon>
        <taxon>Potamilus</taxon>
    </lineage>
</organism>
<dbReference type="EMBL" id="JAEAOA010000425">
    <property type="protein sequence ID" value="KAK3584503.1"/>
    <property type="molecule type" value="Genomic_DNA"/>
</dbReference>